<accession>A0ABY7WU81</accession>
<keyword evidence="6" id="KW-1185">Reference proteome</keyword>
<keyword evidence="1" id="KW-0963">Cytoplasm</keyword>
<evidence type="ECO:0000259" key="4">
    <source>
        <dbReference type="PROSITE" id="PS50930"/>
    </source>
</evidence>
<dbReference type="EMBL" id="CP117884">
    <property type="protein sequence ID" value="WDF82715.1"/>
    <property type="molecule type" value="Genomic_DNA"/>
</dbReference>
<dbReference type="Gene3D" id="2.40.50.1020">
    <property type="entry name" value="LytTr DNA-binding domain"/>
    <property type="match status" value="1"/>
</dbReference>
<dbReference type="GO" id="GO:0003677">
    <property type="term" value="F:DNA binding"/>
    <property type="evidence" value="ECO:0007669"/>
    <property type="project" value="UniProtKB-KW"/>
</dbReference>
<dbReference type="Proteomes" id="UP001220377">
    <property type="component" value="Chromosome"/>
</dbReference>
<evidence type="ECO:0000256" key="2">
    <source>
        <dbReference type="ARBA" id="ARBA00023012"/>
    </source>
</evidence>
<dbReference type="PANTHER" id="PTHR37299">
    <property type="entry name" value="TRANSCRIPTIONAL REGULATOR-RELATED"/>
    <property type="match status" value="1"/>
</dbReference>
<dbReference type="RefSeq" id="WP_274260380.1">
    <property type="nucleotide sequence ID" value="NZ_CP117884.1"/>
</dbReference>
<dbReference type="Gene3D" id="3.40.50.2300">
    <property type="match status" value="1"/>
</dbReference>
<feature type="domain" description="HTH LytTR-type" evidence="4">
    <location>
        <begin position="155"/>
        <end position="247"/>
    </location>
</feature>
<protein>
    <submittedName>
        <fullName evidence="5">LytTR family DNA-binding domain-containing protein</fullName>
    </submittedName>
</protein>
<gene>
    <name evidence="5" type="ORF">PQ472_00310</name>
</gene>
<sequence length="250" mass="27942">MDLYILENNADERSFIQQAAHTITEFEKLPLTMALATDQPSALLAAFAQRANTDAVFLLDIDLGDEQLDGISVGQQIRHASRTAQIIYITEHPDESYLILKHQVMPLTLIEKSELIPDGINILNDALKTAVQAIRDMPAESVPHFTYHNGAEAQVLPVSDIYYFSSSQDQSGMIDLHASNVDDSFRGNIRDLSHKLPKFFECARGYLVNLDNAASVSLADRLITMVSGDKLEVSVRRVPELRKRLFTKTK</sequence>
<keyword evidence="2" id="KW-0902">Two-component regulatory system</keyword>
<evidence type="ECO:0000313" key="6">
    <source>
        <dbReference type="Proteomes" id="UP001220377"/>
    </source>
</evidence>
<proteinExistence type="predicted"/>
<evidence type="ECO:0000256" key="1">
    <source>
        <dbReference type="ARBA" id="ARBA00022490"/>
    </source>
</evidence>
<dbReference type="Pfam" id="PF04397">
    <property type="entry name" value="LytTR"/>
    <property type="match status" value="1"/>
</dbReference>
<dbReference type="InterPro" id="IPR046947">
    <property type="entry name" value="LytR-like"/>
</dbReference>
<evidence type="ECO:0000256" key="3">
    <source>
        <dbReference type="ARBA" id="ARBA00023159"/>
    </source>
</evidence>
<keyword evidence="3" id="KW-0010">Activator</keyword>
<organism evidence="5 6">
    <name type="scientific">Lacticaseibacillus pabuli</name>
    <dbReference type="NCBI Taxonomy" id="3025672"/>
    <lineage>
        <taxon>Bacteria</taxon>
        <taxon>Bacillati</taxon>
        <taxon>Bacillota</taxon>
        <taxon>Bacilli</taxon>
        <taxon>Lactobacillales</taxon>
        <taxon>Lactobacillaceae</taxon>
        <taxon>Lacticaseibacillus</taxon>
    </lineage>
</organism>
<name>A0ABY7WU81_9LACO</name>
<dbReference type="InterPro" id="IPR007492">
    <property type="entry name" value="LytTR_DNA-bd_dom"/>
</dbReference>
<dbReference type="PROSITE" id="PS50930">
    <property type="entry name" value="HTH_LYTTR"/>
    <property type="match status" value="1"/>
</dbReference>
<dbReference type="SMART" id="SM00850">
    <property type="entry name" value="LytTR"/>
    <property type="match status" value="1"/>
</dbReference>
<evidence type="ECO:0000313" key="5">
    <source>
        <dbReference type="EMBL" id="WDF82715.1"/>
    </source>
</evidence>
<dbReference type="PANTHER" id="PTHR37299:SF3">
    <property type="entry name" value="STAGE 0 SPORULATION PROTEIN A HOMOLOG"/>
    <property type="match status" value="1"/>
</dbReference>
<keyword evidence="5" id="KW-0238">DNA-binding</keyword>
<reference evidence="5 6" key="1">
    <citation type="submission" date="2023-02" db="EMBL/GenBank/DDBJ databases">
        <title>Genome sequence of Lacticaseibacillus sp. KACC 23028.</title>
        <authorList>
            <person name="Kim S."/>
            <person name="Heo J."/>
            <person name="Kwon S.-W."/>
        </authorList>
    </citation>
    <scope>NUCLEOTIDE SEQUENCE [LARGE SCALE GENOMIC DNA]</scope>
    <source>
        <strain evidence="5 6">KACC 23028</strain>
    </source>
</reference>